<accession>A0ACB8ABM0</accession>
<protein>
    <submittedName>
        <fullName evidence="1">Uncharacterized protein</fullName>
    </submittedName>
</protein>
<evidence type="ECO:0000313" key="2">
    <source>
        <dbReference type="Proteomes" id="UP000790377"/>
    </source>
</evidence>
<dbReference type="EMBL" id="MU267711">
    <property type="protein sequence ID" value="KAH7910493.1"/>
    <property type="molecule type" value="Genomic_DNA"/>
</dbReference>
<organism evidence="1 2">
    <name type="scientific">Hygrophoropsis aurantiaca</name>
    <dbReference type="NCBI Taxonomy" id="72124"/>
    <lineage>
        <taxon>Eukaryota</taxon>
        <taxon>Fungi</taxon>
        <taxon>Dikarya</taxon>
        <taxon>Basidiomycota</taxon>
        <taxon>Agaricomycotina</taxon>
        <taxon>Agaricomycetes</taxon>
        <taxon>Agaricomycetidae</taxon>
        <taxon>Boletales</taxon>
        <taxon>Coniophorineae</taxon>
        <taxon>Hygrophoropsidaceae</taxon>
        <taxon>Hygrophoropsis</taxon>
    </lineage>
</organism>
<proteinExistence type="predicted"/>
<name>A0ACB8ABM0_9AGAM</name>
<comment type="caution">
    <text evidence="1">The sequence shown here is derived from an EMBL/GenBank/DDBJ whole genome shotgun (WGS) entry which is preliminary data.</text>
</comment>
<reference evidence="1" key="1">
    <citation type="journal article" date="2021" name="New Phytol.">
        <title>Evolutionary innovations through gain and loss of genes in the ectomycorrhizal Boletales.</title>
        <authorList>
            <person name="Wu G."/>
            <person name="Miyauchi S."/>
            <person name="Morin E."/>
            <person name="Kuo A."/>
            <person name="Drula E."/>
            <person name="Varga T."/>
            <person name="Kohler A."/>
            <person name="Feng B."/>
            <person name="Cao Y."/>
            <person name="Lipzen A."/>
            <person name="Daum C."/>
            <person name="Hundley H."/>
            <person name="Pangilinan J."/>
            <person name="Johnson J."/>
            <person name="Barry K."/>
            <person name="LaButti K."/>
            <person name="Ng V."/>
            <person name="Ahrendt S."/>
            <person name="Min B."/>
            <person name="Choi I.G."/>
            <person name="Park H."/>
            <person name="Plett J.M."/>
            <person name="Magnuson J."/>
            <person name="Spatafora J.W."/>
            <person name="Nagy L.G."/>
            <person name="Henrissat B."/>
            <person name="Grigoriev I.V."/>
            <person name="Yang Z.L."/>
            <person name="Xu J."/>
            <person name="Martin F.M."/>
        </authorList>
    </citation>
    <scope>NUCLEOTIDE SEQUENCE</scope>
    <source>
        <strain evidence="1">ATCC 28755</strain>
    </source>
</reference>
<evidence type="ECO:0000313" key="1">
    <source>
        <dbReference type="EMBL" id="KAH7910493.1"/>
    </source>
</evidence>
<keyword evidence="2" id="KW-1185">Reference proteome</keyword>
<gene>
    <name evidence="1" type="ORF">BJ138DRAFT_1114047</name>
</gene>
<dbReference type="Proteomes" id="UP000790377">
    <property type="component" value="Unassembled WGS sequence"/>
</dbReference>
<sequence>MAQPTGSDGGAGGGDGGGGSGNSGGGNGGTSSTLYLFTFLATLFVLLLVSSAIILRSFILRRRFRRRVEEALANGLFLDLPPPPGPPIRALGEKPKLFDRWVVPATDGIARGQIIGDEKSNWAWETLMPVSAHMVKPPKSSSSNSSTLSSSTPAPGPSPPPSRLTRLLPFSFSRGRARSQSQPQTPSPPRIPSSPMLVPSGPSSPTRTATAAETRVAVSVLIAMPSPSRPLLYGGKGKEIAASNESPASGLAHGPGSGTGQRWDDGEREGEMPDVVFGLAEVPYKRFGVGDDDTARRPT</sequence>